<evidence type="ECO:0000313" key="2">
    <source>
        <dbReference type="EMBL" id="KAH7523790.1"/>
    </source>
</evidence>
<dbReference type="PROSITE" id="PS52045">
    <property type="entry name" value="NEPROSIN_PEP_CD"/>
    <property type="match status" value="2"/>
</dbReference>
<sequence>MGKRLIFCDFRFRRMVILLGILSPILFWFSEAKFLSKQKIIQVGRKTNHLRRHILKTIQSEDGDIVDCIDIYKQPAFDHPVLKNHTIQMKPTYNPTDIVKERSKESAMTVTQIWKRSGSCPKGTIPVRRTQKRHLLKTSTPIEDYGRKKQRYSYPVGKLNESKNLQVQLANHSKAILLTLGYRYTGAKGDIRVYNPFVESDDEYSTSQICLVNGPYYDFESVESGWAVNPSVYGDRQTRLFVYWTADASKTTGCFDLTCPGFVQTSDEIALGAAIYPISVPNGLPYQITIYIFKDPITSNWWMQYGENVNIGYWPAELFKAIRYNAASVEWGGEVYSKNVGREPHTATDMGSGQYPDYVFGSSGVIKRMRIRDNSPTLKFPEWVETFTDEFNCYDVQYIGDYVEDPEFYYGGPGRTMAKTSSTLMILSAMSLTFLSDDVMANNKATETSLDVDMKLKLLNKPPVKSIKSEDGDIIDPVDIYKQPAFDHPALRNHKIQGATLVTLGYNYIGASGSLNLWHHSVESADDYTTAQIWLKHGPGNNFETVESGYVVNPKLHGDTLTRLFAYWTVDAHRSTGCFDLKCTGFVQTGNDIALGASLGPWSVEMGPQYEIAVGINLDSNTGNWWLKVGRDVVVKVGATIVEWGGQVHSPNVKKTPHTTTTMGSGNYASPIQGAACYMEAYGVEPVFFHFGGPGQNPNCP</sequence>
<organism evidence="2 3">
    <name type="scientific">Ziziphus jujuba var. spinosa</name>
    <dbReference type="NCBI Taxonomy" id="714518"/>
    <lineage>
        <taxon>Eukaryota</taxon>
        <taxon>Viridiplantae</taxon>
        <taxon>Streptophyta</taxon>
        <taxon>Embryophyta</taxon>
        <taxon>Tracheophyta</taxon>
        <taxon>Spermatophyta</taxon>
        <taxon>Magnoliopsida</taxon>
        <taxon>eudicotyledons</taxon>
        <taxon>Gunneridae</taxon>
        <taxon>Pentapetalae</taxon>
        <taxon>rosids</taxon>
        <taxon>fabids</taxon>
        <taxon>Rosales</taxon>
        <taxon>Rhamnaceae</taxon>
        <taxon>Paliureae</taxon>
        <taxon>Ziziphus</taxon>
    </lineage>
</organism>
<dbReference type="Gene3D" id="3.90.1320.10">
    <property type="entry name" value="Outer-capsid protein sigma 3, large lobe"/>
    <property type="match status" value="2"/>
</dbReference>
<dbReference type="Pfam" id="PF14365">
    <property type="entry name" value="Neprosin_AP"/>
    <property type="match status" value="1"/>
</dbReference>
<name>A0A978V7A5_ZIZJJ</name>
<accession>A0A978V7A5</accession>
<proteinExistence type="predicted"/>
<dbReference type="AlphaFoldDB" id="A0A978V7A5"/>
<evidence type="ECO:0000259" key="1">
    <source>
        <dbReference type="PROSITE" id="PS52045"/>
    </source>
</evidence>
<dbReference type="EMBL" id="JAEACU010000006">
    <property type="protein sequence ID" value="KAH7523790.1"/>
    <property type="molecule type" value="Genomic_DNA"/>
</dbReference>
<dbReference type="PANTHER" id="PTHR31589:SF111">
    <property type="entry name" value="NEPROSIN DOMAIN-CONTAINING PROTEIN"/>
    <property type="match status" value="1"/>
</dbReference>
<dbReference type="InterPro" id="IPR004314">
    <property type="entry name" value="Neprosin"/>
</dbReference>
<dbReference type="InterPro" id="IPR025521">
    <property type="entry name" value="Neprosin_propep"/>
</dbReference>
<evidence type="ECO:0000313" key="3">
    <source>
        <dbReference type="Proteomes" id="UP000813462"/>
    </source>
</evidence>
<protein>
    <recommendedName>
        <fullName evidence="1">Neprosin PEP catalytic domain-containing protein</fullName>
    </recommendedName>
</protein>
<gene>
    <name evidence="2" type="ORF">FEM48_Zijuj06G0049500</name>
</gene>
<comment type="caution">
    <text evidence="2">The sequence shown here is derived from an EMBL/GenBank/DDBJ whole genome shotgun (WGS) entry which is preliminary data.</text>
</comment>
<dbReference type="Proteomes" id="UP000813462">
    <property type="component" value="Unassembled WGS sequence"/>
</dbReference>
<dbReference type="Pfam" id="PF03080">
    <property type="entry name" value="Neprosin"/>
    <property type="match status" value="2"/>
</dbReference>
<feature type="domain" description="Neprosin PEP catalytic" evidence="1">
    <location>
        <begin position="160"/>
        <end position="417"/>
    </location>
</feature>
<dbReference type="InterPro" id="IPR053168">
    <property type="entry name" value="Glutamic_endopeptidase"/>
</dbReference>
<feature type="domain" description="Neprosin PEP catalytic" evidence="1">
    <location>
        <begin position="489"/>
        <end position="701"/>
    </location>
</feature>
<dbReference type="PANTHER" id="PTHR31589">
    <property type="entry name" value="PROTEIN, PUTATIVE (DUF239)-RELATED-RELATED"/>
    <property type="match status" value="1"/>
</dbReference>
<reference evidence="2" key="1">
    <citation type="journal article" date="2021" name="Front. Plant Sci.">
        <title>Chromosome-Scale Genome Assembly for Chinese Sour Jujube and Insights Into Its Genome Evolution and Domestication Signature.</title>
        <authorList>
            <person name="Shen L.-Y."/>
            <person name="Luo H."/>
            <person name="Wang X.-L."/>
            <person name="Wang X.-M."/>
            <person name="Qiu X.-J."/>
            <person name="Liu H."/>
            <person name="Zhou S.-S."/>
            <person name="Jia K.-H."/>
            <person name="Nie S."/>
            <person name="Bao Y.-T."/>
            <person name="Zhang R.-G."/>
            <person name="Yun Q.-Z."/>
            <person name="Chai Y.-H."/>
            <person name="Lu J.-Y."/>
            <person name="Li Y."/>
            <person name="Zhao S.-W."/>
            <person name="Mao J.-F."/>
            <person name="Jia S.-G."/>
            <person name="Mao Y.-M."/>
        </authorList>
    </citation>
    <scope>NUCLEOTIDE SEQUENCE</scope>
    <source>
        <strain evidence="2">AT0</strain>
        <tissue evidence="2">Leaf</tissue>
    </source>
</reference>